<keyword evidence="2" id="KW-1185">Reference proteome</keyword>
<name>A0ACB8XCS9_9TELE</name>
<reference evidence="1" key="1">
    <citation type="submission" date="2022-04" db="EMBL/GenBank/DDBJ databases">
        <title>Jade perch genome.</title>
        <authorList>
            <person name="Chao B."/>
        </authorList>
    </citation>
    <scope>NUCLEOTIDE SEQUENCE</scope>
    <source>
        <strain evidence="1">CB-2022</strain>
    </source>
</reference>
<evidence type="ECO:0000313" key="2">
    <source>
        <dbReference type="Proteomes" id="UP000831701"/>
    </source>
</evidence>
<protein>
    <submittedName>
        <fullName evidence="1">Uncharacterized protein</fullName>
    </submittedName>
</protein>
<dbReference type="Proteomes" id="UP000831701">
    <property type="component" value="Chromosome 1"/>
</dbReference>
<sequence>QDGSSAGELCMVWVYKSITCSEKPWMILIVTLCEGMASQVLVYPPHIYQPQTSAFSSVKKLKVEPSSCVYHERAHLRTYLNSRTLGIVHPTKQAHPFVSRDLAVGVKVRGGQEYPVQTVVVRGVQRQQPGKRGGGAGPAAAQRRQDAGVVHSQGKEQQQTDSASGGSSGATGAGGGGRGEGCSGGGEGGGEEEGDREENCGGLNSADSSQRCGLKRKSEELDNRGSTMQIVEELSMLPAMLQTTNVGNATMTAPAAVGAGGGPSKQAVGPGGVGAAAGTGGGDGDYQVVQHEVLCSMKNTYEVLDFLGRGTFGQVVKCWKRSTGEVVAVKILKNHPSYARQGQIEVGILARLSGENADEHNLVRAFECFQHRSHTCLVFEMLEQNLYDFLKQNKFSPLPLKVIRPVLQQVATALKKLKSMGLIHADLKPENIMLVDPVRQPYRVKVIDFGSASHVSKAVCSTYLQSRYYRAPEIILGLPFCEAIDMWSLGCVIAELFLGWPLYPGALEYDQIRYISQTQGLPEEHLLNTGTKTARFFCRESDSPYAAWRLKSTDEHETETGMKSKEARKYIFSCLDDIAHVNLVMNLEGSDLLAEKTDRREFVSLLKKMLLIDAEERIAPAEALSHPFVTMQHLFDFPHSNHVKSCFHIMDVCWSRPSAYEAANRNKGPFVRPVTTTAAASVNHPFSKMTGVHPQGLAPSAPSVLHHGIPLQTGSGQFGCNDSFQQALILCPPTIQGIPTNTAKPAGYSVRMEASVPLVTQAPPIQPIQIRPGVITQAWSNRAQQILVPTWQQVTSVPPPPTTLASDTVAGSQRLGDWGKVRPHGNHYSSMIAHPQPFLTNQMTMSTHQPINIGIAHVVWPQPAANKRAKPCVNRGSNFSQNTNIQNLACQSPKMADTAKNVEEVEEEEARCPEAGRTAGEEQGAEQVEEDDEENCCKVEPDCEDLSVSQEQRQAMVISDLASPTVSVISISSDEEESAQRHSMGECKGSADCEACQSTVSMERVCSLSSPDSTLSTSSSASAQSSTSPCKHPNSMSDDEQESGCDTVDSSSASDASGHSNSPFTERRFIADSNQNCEPRVACVAPETEPSKPTVRTVVVPPMRVQNNNNNPAVGETPGNTVLESSCQSKGRGIPGRHHHHSTPLLNRPQKITPAFQPQQQPPIGFGQVQHFGSCHQEWNGNFAHRRPQAYIPPTMHGHTFTLSHSSPNHTTGPHPHLGGHPHSQPTLLSYPPSGPLVTAAPVAHLLASPVASRPVLQPTYSISHPAGIVHQVTVGINPRLLPSPTLHPQGQFKPLFPPSTPTLPRPPTRMFRSVVGMALIRPLAPCARRPAPRGGDTQRFLIPLKRRFHLLPPSPSSSSSSPRHPPLSTPPALDTRRDRGTAALPLRVPTRGSTRCIIHERNLSDSSTAHGSRCEERAGGSARSGGSRRSGARRAPDDAEDRRRRRRWRKRRRWRRGEVFEEQVASRSSGDARQLSAAVCGDAVTPCPVRFGRRGCKPVRGSAIVHAGLLDYNSLFTSLQLFDSSKKPTYDASGASSLPSDPAVTAAPAQPLADLSVAEEVPFSVVHSDGDSESEGEDSVRSEEVTETFVVPTEAGTDDLTAGTSRAVALTFPKEKVASLAPSQSVRITLSAGPTERTSQVSPLPPRQDTTTASVKLTTTTVASTTKTRNPTTPTSTLRLATGPTQSTTTTTPQPAPVTRRTTAITTVRTQTSRRTFTPLVPRTSPPRGATTVFISPFTTTTESPPQQCNITERLWVKTVVSIYVRRNRLDSIQRQNLRRGLSQGLRKALNDSSAQAQVETVFGSPNMTVAYHVTGGDMVYAPSVVLEGLDSYGRDKLIADLRQYLPMVTALPLPVASWRPSPASGLQLKTVLQFVGAGDDPRSCRFSQMMEQRLEKVFAEAQAKVLNTNSRLSIQMLSVSQAAASPAVSLVYTVRNGTVFLNGTTASNLLGQLSAELVGYFLFYPPLIIAEPLEYHNLNTSVATRDFWVITVIQDVDNASLEGQYQSFASLMEQRLAELFVLAGQQGTRFRRATAVGSYTVQMVSIRRVSGAKNPAEMTYYVQHNGVPLSGTLAAKVLNTVDSQTMALTLGYFVQLQAEPVVKNPPNNLWIIAAVLAPIAVVTLIIIIITAVLCRKNKNDFKADAIGNLNPRAKMAYRRDVGYYHQPVQGFDYAKQHLGQQGGDEETLPVSQDTLVMSLQIRDTPLSLEKTLQQDGTANKKSLTTDKHKSKLPSEDGSVISNESEKLNSGRGLTALKVTAQQKLTKEETRKRDDPYDTSSGSLQLISIKPMAAQPNYSHPASSDRSQDSAIVNGEVNLALKQKSDIEHYRNKLRLKAKRKGYYDFPSADGSSSGRALAQRQRHGHERAAGEHGRPLEPDDERGSTYVKSHRRHSQVGQTAYRSRQSLSSPSPGGTEMDLLVMRERPRRGIHNSGYDTEPELIEETNVDRLMGPRGYMYGRGLKGHSETSTLSSQPSIDEVRQQMHLLLEEAFSLASGGQSTSGRHSHHHHPPPDHYSPAPPPLPYADVVTSAPGTMSSGRGGLQWVPSYGADVYQCSLPKPAFHFTQLPEMAMGSPPPLPPRTGPPPGTSLRRSASDLGPKGRSTETSVTEMQSQHDNNPYGPTTRAALPSITAEQPVSNYSGNPITAVYAIPATRPGYSEYFVSTPPTSYHSPSWMSYPPEPEDVPPQWADSLPLPGYVEAFPHPRYPGGSPTRLPLQYNRALEQPPTAPSTASQQSLPQVVKDMDSMPLSSLSTSALVQAIRQEVAKLAKKQNDVFEF</sequence>
<gene>
    <name evidence="1" type="ORF">L3Q82_008974</name>
</gene>
<accession>A0ACB8XCS9</accession>
<proteinExistence type="predicted"/>
<comment type="caution">
    <text evidence="1">The sequence shown here is derived from an EMBL/GenBank/DDBJ whole genome shotgun (WGS) entry which is preliminary data.</text>
</comment>
<organism evidence="1 2">
    <name type="scientific">Scortum barcoo</name>
    <name type="common">barcoo grunter</name>
    <dbReference type="NCBI Taxonomy" id="214431"/>
    <lineage>
        <taxon>Eukaryota</taxon>
        <taxon>Metazoa</taxon>
        <taxon>Chordata</taxon>
        <taxon>Craniata</taxon>
        <taxon>Vertebrata</taxon>
        <taxon>Euteleostomi</taxon>
        <taxon>Actinopterygii</taxon>
        <taxon>Neopterygii</taxon>
        <taxon>Teleostei</taxon>
        <taxon>Neoteleostei</taxon>
        <taxon>Acanthomorphata</taxon>
        <taxon>Eupercaria</taxon>
        <taxon>Centrarchiformes</taxon>
        <taxon>Terapontoidei</taxon>
        <taxon>Terapontidae</taxon>
        <taxon>Scortum</taxon>
    </lineage>
</organism>
<dbReference type="EMBL" id="CM041531">
    <property type="protein sequence ID" value="KAI3377837.1"/>
    <property type="molecule type" value="Genomic_DNA"/>
</dbReference>
<evidence type="ECO:0000313" key="1">
    <source>
        <dbReference type="EMBL" id="KAI3377837.1"/>
    </source>
</evidence>
<feature type="non-terminal residue" evidence="1">
    <location>
        <position position="1"/>
    </location>
</feature>